<evidence type="ECO:0000256" key="4">
    <source>
        <dbReference type="ARBA" id="ARBA00023163"/>
    </source>
</evidence>
<dbReference type="EMBL" id="CP038437">
    <property type="protein sequence ID" value="QEM83596.1"/>
    <property type="molecule type" value="Genomic_DNA"/>
</dbReference>
<keyword evidence="4" id="KW-0804">Transcription</keyword>
<evidence type="ECO:0000259" key="5">
    <source>
        <dbReference type="PROSITE" id="PS50931"/>
    </source>
</evidence>
<evidence type="ECO:0000313" key="6">
    <source>
        <dbReference type="EMBL" id="QEM83596.1"/>
    </source>
</evidence>
<dbReference type="InterPro" id="IPR005119">
    <property type="entry name" value="LysR_subst-bd"/>
</dbReference>
<dbReference type="Pfam" id="PF03466">
    <property type="entry name" value="LysR_substrate"/>
    <property type="match status" value="1"/>
</dbReference>
<keyword evidence="7" id="KW-1185">Reference proteome</keyword>
<proteinExistence type="inferred from homology"/>
<dbReference type="PANTHER" id="PTHR30537">
    <property type="entry name" value="HTH-TYPE TRANSCRIPTIONAL REGULATOR"/>
    <property type="match status" value="1"/>
</dbReference>
<evidence type="ECO:0000256" key="3">
    <source>
        <dbReference type="ARBA" id="ARBA00023125"/>
    </source>
</evidence>
<dbReference type="Gene3D" id="1.10.10.10">
    <property type="entry name" value="Winged helix-like DNA-binding domain superfamily/Winged helix DNA-binding domain"/>
    <property type="match status" value="1"/>
</dbReference>
<organism evidence="6 7">
    <name type="scientific">Halomonas binhaiensis</name>
    <dbReference type="NCBI Taxonomy" id="2562282"/>
    <lineage>
        <taxon>Bacteria</taxon>
        <taxon>Pseudomonadati</taxon>
        <taxon>Pseudomonadota</taxon>
        <taxon>Gammaproteobacteria</taxon>
        <taxon>Oceanospirillales</taxon>
        <taxon>Halomonadaceae</taxon>
        <taxon>Halomonas</taxon>
    </lineage>
</organism>
<name>A0A5C1NJY0_9GAMM</name>
<dbReference type="Gene3D" id="3.40.190.10">
    <property type="entry name" value="Periplasmic binding protein-like II"/>
    <property type="match status" value="2"/>
</dbReference>
<dbReference type="GO" id="GO:0006351">
    <property type="term" value="P:DNA-templated transcription"/>
    <property type="evidence" value="ECO:0007669"/>
    <property type="project" value="TreeGrafter"/>
</dbReference>
<dbReference type="InterPro" id="IPR036388">
    <property type="entry name" value="WH-like_DNA-bd_sf"/>
</dbReference>
<gene>
    <name evidence="6" type="ORF">E4T21_20035</name>
</gene>
<dbReference type="Proteomes" id="UP000324285">
    <property type="component" value="Chromosome"/>
</dbReference>
<protein>
    <submittedName>
        <fullName evidence="6">LysR family transcriptional regulator</fullName>
    </submittedName>
</protein>
<dbReference type="GO" id="GO:0043565">
    <property type="term" value="F:sequence-specific DNA binding"/>
    <property type="evidence" value="ECO:0007669"/>
    <property type="project" value="TreeGrafter"/>
</dbReference>
<dbReference type="KEGG" id="hbh:E4T21_20035"/>
<dbReference type="GO" id="GO:0003700">
    <property type="term" value="F:DNA-binding transcription factor activity"/>
    <property type="evidence" value="ECO:0007669"/>
    <property type="project" value="InterPro"/>
</dbReference>
<evidence type="ECO:0000313" key="7">
    <source>
        <dbReference type="Proteomes" id="UP000324285"/>
    </source>
</evidence>
<evidence type="ECO:0000256" key="1">
    <source>
        <dbReference type="ARBA" id="ARBA00009437"/>
    </source>
</evidence>
<dbReference type="SUPFAM" id="SSF46785">
    <property type="entry name" value="Winged helix' DNA-binding domain"/>
    <property type="match status" value="1"/>
</dbReference>
<feature type="domain" description="HTH lysR-type" evidence="5">
    <location>
        <begin position="1"/>
        <end position="64"/>
    </location>
</feature>
<dbReference type="InterPro" id="IPR058163">
    <property type="entry name" value="LysR-type_TF_proteobact-type"/>
</dbReference>
<sequence>MKARHLPSTVTIQCFETAARHLSFTRAAEELSITQSAVSKQVAQLEDVLQRKLFRRLRRSLVLTPEGALYLSEARKILAQLEMSTNTIQTWSGQGEVLKVATLPTFGSRWLARHLPAFLEARPQLTLQLTDRVEAFDVHGEGLDVAVFHGHGSWPGLECHRLFGEEVVAVAAPHYLVERQPDAARAFGDCRLLHLATRPAAWHHWFAGQSIRSERSYYGTRVETFHTLIQMLINGAGLGLVPRFLIDQELGSGQLQLASPHVLTTPDAYYLVTPEALGEQPHVRHFINYLVERAAQSPPLTPPHTTPHQRAQ</sequence>
<dbReference type="PROSITE" id="PS50931">
    <property type="entry name" value="HTH_LYSR"/>
    <property type="match status" value="1"/>
</dbReference>
<dbReference type="InterPro" id="IPR036390">
    <property type="entry name" value="WH_DNA-bd_sf"/>
</dbReference>
<accession>A0A5C1NJY0</accession>
<dbReference type="Pfam" id="PF00126">
    <property type="entry name" value="HTH_1"/>
    <property type="match status" value="1"/>
</dbReference>
<evidence type="ECO:0000256" key="2">
    <source>
        <dbReference type="ARBA" id="ARBA00023015"/>
    </source>
</evidence>
<dbReference type="AlphaFoldDB" id="A0A5C1NJY0"/>
<dbReference type="FunFam" id="1.10.10.10:FF:000038">
    <property type="entry name" value="Glycine cleavage system transcriptional activator"/>
    <property type="match status" value="1"/>
</dbReference>
<dbReference type="OrthoDB" id="6787458at2"/>
<dbReference type="PANTHER" id="PTHR30537:SF26">
    <property type="entry name" value="GLYCINE CLEAVAGE SYSTEM TRANSCRIPTIONAL ACTIVATOR"/>
    <property type="match status" value="1"/>
</dbReference>
<dbReference type="SUPFAM" id="SSF53850">
    <property type="entry name" value="Periplasmic binding protein-like II"/>
    <property type="match status" value="1"/>
</dbReference>
<keyword evidence="3" id="KW-0238">DNA-binding</keyword>
<comment type="similarity">
    <text evidence="1">Belongs to the LysR transcriptional regulatory family.</text>
</comment>
<reference evidence="6" key="1">
    <citation type="submission" date="2021-02" db="EMBL/GenBank/DDBJ databases">
        <title>Strain Y2R2, a novel species of the genus Halomonas.</title>
        <authorList>
            <person name="Huang H."/>
        </authorList>
    </citation>
    <scope>NUCLEOTIDE SEQUENCE</scope>
    <source>
        <strain evidence="6">Y2R2</strain>
    </source>
</reference>
<dbReference type="RefSeq" id="WP_149286718.1">
    <property type="nucleotide sequence ID" value="NZ_CP038437.2"/>
</dbReference>
<keyword evidence="2" id="KW-0805">Transcription regulation</keyword>
<dbReference type="InterPro" id="IPR000847">
    <property type="entry name" value="LysR_HTH_N"/>
</dbReference>
<dbReference type="PRINTS" id="PR00039">
    <property type="entry name" value="HTHLYSR"/>
</dbReference>